<dbReference type="OrthoDB" id="6614653at2759"/>
<accession>A0A2G9TMH6</accession>
<organism evidence="2 3">
    <name type="scientific">Teladorsagia circumcincta</name>
    <name type="common">Brown stomach worm</name>
    <name type="synonym">Ostertagia circumcincta</name>
    <dbReference type="NCBI Taxonomy" id="45464"/>
    <lineage>
        <taxon>Eukaryota</taxon>
        <taxon>Metazoa</taxon>
        <taxon>Ecdysozoa</taxon>
        <taxon>Nematoda</taxon>
        <taxon>Chromadorea</taxon>
        <taxon>Rhabditida</taxon>
        <taxon>Rhabditina</taxon>
        <taxon>Rhabditomorpha</taxon>
        <taxon>Strongyloidea</taxon>
        <taxon>Trichostrongylidae</taxon>
        <taxon>Teladorsagia</taxon>
    </lineage>
</organism>
<proteinExistence type="predicted"/>
<protein>
    <submittedName>
        <fullName evidence="2">Uncharacterized protein</fullName>
    </submittedName>
</protein>
<dbReference type="EMBL" id="KZ358495">
    <property type="protein sequence ID" value="PIO59203.1"/>
    <property type="molecule type" value="Genomic_DNA"/>
</dbReference>
<keyword evidence="3" id="KW-1185">Reference proteome</keyword>
<name>A0A2G9TMH6_TELCI</name>
<feature type="compositionally biased region" description="Polar residues" evidence="1">
    <location>
        <begin position="36"/>
        <end position="45"/>
    </location>
</feature>
<dbReference type="Proteomes" id="UP000230423">
    <property type="component" value="Unassembled WGS sequence"/>
</dbReference>
<feature type="region of interest" description="Disordered" evidence="1">
    <location>
        <begin position="36"/>
        <end position="67"/>
    </location>
</feature>
<reference evidence="2 3" key="1">
    <citation type="submission" date="2015-09" db="EMBL/GenBank/DDBJ databases">
        <title>Draft genome of the parasitic nematode Teladorsagia circumcincta isolate WARC Sus (inbred).</title>
        <authorList>
            <person name="Mitreva M."/>
        </authorList>
    </citation>
    <scope>NUCLEOTIDE SEQUENCE [LARGE SCALE GENOMIC DNA]</scope>
    <source>
        <strain evidence="2 3">S</strain>
    </source>
</reference>
<evidence type="ECO:0000256" key="1">
    <source>
        <dbReference type="SAM" id="MobiDB-lite"/>
    </source>
</evidence>
<gene>
    <name evidence="2" type="ORF">TELCIR_19342</name>
</gene>
<feature type="compositionally biased region" description="Basic and acidic residues" evidence="1">
    <location>
        <begin position="46"/>
        <end position="67"/>
    </location>
</feature>
<evidence type="ECO:0000313" key="2">
    <source>
        <dbReference type="EMBL" id="PIO59203.1"/>
    </source>
</evidence>
<dbReference type="AlphaFoldDB" id="A0A2G9TMH6"/>
<sequence length="94" mass="10742">MWCRITGSLCGNTTRHLIEERLNCYVNIKRCMMNGSQNLRSNSDVSRGDRRDSKESQGSDHYGSDGDLRSTLFKKIFKMYKRRVPPPDLSGVLG</sequence>
<evidence type="ECO:0000313" key="3">
    <source>
        <dbReference type="Proteomes" id="UP000230423"/>
    </source>
</evidence>